<feature type="domain" description="Condensin complex subunit 1 N-terminal" evidence="3">
    <location>
        <begin position="183"/>
        <end position="324"/>
    </location>
</feature>
<reference evidence="4" key="1">
    <citation type="submission" date="2023-03" db="EMBL/GenBank/DDBJ databases">
        <authorList>
            <person name="Steffen K."/>
            <person name="Cardenas P."/>
        </authorList>
    </citation>
    <scope>NUCLEOTIDE SEQUENCE</scope>
</reference>
<evidence type="ECO:0000313" key="5">
    <source>
        <dbReference type="Proteomes" id="UP001174909"/>
    </source>
</evidence>
<dbReference type="InterPro" id="IPR026971">
    <property type="entry name" value="CND1/NCAPD3"/>
</dbReference>
<dbReference type="GO" id="GO:0000796">
    <property type="term" value="C:condensin complex"/>
    <property type="evidence" value="ECO:0007669"/>
    <property type="project" value="TreeGrafter"/>
</dbReference>
<dbReference type="Pfam" id="PF12922">
    <property type="entry name" value="Cnd1_N"/>
    <property type="match status" value="1"/>
</dbReference>
<dbReference type="SUPFAM" id="SSF48371">
    <property type="entry name" value="ARM repeat"/>
    <property type="match status" value="1"/>
</dbReference>
<dbReference type="GO" id="GO:0000779">
    <property type="term" value="C:condensed chromosome, centromeric region"/>
    <property type="evidence" value="ECO:0007669"/>
    <property type="project" value="TreeGrafter"/>
</dbReference>
<dbReference type="GO" id="GO:0010032">
    <property type="term" value="P:meiotic chromosome condensation"/>
    <property type="evidence" value="ECO:0007669"/>
    <property type="project" value="TreeGrafter"/>
</dbReference>
<feature type="non-terminal residue" evidence="4">
    <location>
        <position position="1"/>
    </location>
</feature>
<dbReference type="PANTHER" id="PTHR14222">
    <property type="entry name" value="CONDENSIN"/>
    <property type="match status" value="1"/>
</dbReference>
<dbReference type="InterPro" id="IPR016024">
    <property type="entry name" value="ARM-type_fold"/>
</dbReference>
<proteinExistence type="predicted"/>
<dbReference type="Gene3D" id="1.25.10.10">
    <property type="entry name" value="Leucine-rich Repeat Variant"/>
    <property type="match status" value="1"/>
</dbReference>
<gene>
    <name evidence="4" type="ORF">GBAR_LOCUS17788</name>
</gene>
<accession>A0AA35WWE6</accession>
<dbReference type="PANTHER" id="PTHR14222:SF2">
    <property type="entry name" value="CONDENSIN COMPLEX SUBUNIT 1"/>
    <property type="match status" value="1"/>
</dbReference>
<dbReference type="EMBL" id="CASHTH010002529">
    <property type="protein sequence ID" value="CAI8031316.1"/>
    <property type="molecule type" value="Genomic_DNA"/>
</dbReference>
<feature type="region of interest" description="Disordered" evidence="2">
    <location>
        <begin position="875"/>
        <end position="927"/>
    </location>
</feature>
<evidence type="ECO:0000259" key="3">
    <source>
        <dbReference type="Pfam" id="PF12922"/>
    </source>
</evidence>
<feature type="compositionally biased region" description="Basic and acidic residues" evidence="2">
    <location>
        <begin position="551"/>
        <end position="584"/>
    </location>
</feature>
<dbReference type="InterPro" id="IPR024324">
    <property type="entry name" value="Condensin_cplx_su1_N"/>
</dbReference>
<dbReference type="GO" id="GO:0007076">
    <property type="term" value="P:mitotic chromosome condensation"/>
    <property type="evidence" value="ECO:0007669"/>
    <property type="project" value="InterPro"/>
</dbReference>
<evidence type="ECO:0000256" key="1">
    <source>
        <dbReference type="ARBA" id="ARBA00023067"/>
    </source>
</evidence>
<feature type="region of interest" description="Disordered" evidence="2">
    <location>
        <begin position="550"/>
        <end position="584"/>
    </location>
</feature>
<dbReference type="AlphaFoldDB" id="A0AA35WWE6"/>
<dbReference type="InterPro" id="IPR011989">
    <property type="entry name" value="ARM-like"/>
</dbReference>
<feature type="compositionally biased region" description="Acidic residues" evidence="2">
    <location>
        <begin position="880"/>
        <end position="897"/>
    </location>
</feature>
<dbReference type="GO" id="GO:0042393">
    <property type="term" value="F:histone binding"/>
    <property type="evidence" value="ECO:0007669"/>
    <property type="project" value="TreeGrafter"/>
</dbReference>
<keyword evidence="5" id="KW-1185">Reference proteome</keyword>
<sequence length="927" mass="102746">SSCGYGDIRKSLTLNLQTTEENQSKQKSGIHRATIRMMVVFSCSYRVNASGELYFAHAHRVNVPTHAREKTAYACKFGERRIVMEFQIPLSREDLLRPSGGSQFFVSEPLPARETVSRLEECRSLLDSSVVASIPECFPVFFSLLQNFLSVGVSVRESYWRIGVRGLEGVCHQVGGANFTGMTQTKKAELRNALKMMVYVVVQMVEEFETDATKPDSLDIVTNKRGGKKKKKNAVTGSESHPSGMDWGRERERVVEMTSDLVENDLWLLWEPPSVQMMEDFSNLLLSLCYKLLENPGFVREKTARDKVFGLMGSLMKRFNVALGVGMKIPQLLQHFEHLTSPLAVAMSSWTQEYGVKTVVSEVVRELGRKDPRDLSQDTSGTRCFASFLVELSQLVPAAVLPSISVLIPHLSGESYTMRNGVLGVIGETVAGALSSPSLDEQSRITRDKLLDRLEQHLHDVNAFVRSRCLQIWLQLANAKAIPLPRLKAILPLVFGRTEDKSSNVRKNAVQLLTTVLAANPFAAKLNEKEFKSRLVAEEAKLKALLPPESRNVDDVTSKEGEGEEREREGGEGGGGEKEEGEKAGEVAKQLAVVKYLKDGVEFIDLMSSCVPVCTRLLGSKVNTDVLEALEFLAAAFEFQVQGSREGVKKALGLVWSQEQQMKDSLVETYVRLFLKPQSENPKQAVPIIVHNLMSLTNEATYAELSSLEQMMVLLMKGKNISAPVVKLLWDIFTKSVGNVTQSQSCSAVLLLSMIAGADPEIANANIRILISHGLKQHGDNPDLVLARHCCVMLQKLHRSHSQTNKPPVPFRFPHSHSMFQEITSLLVSQFSSPSSSQWTPFAEQAIAAIYRLSEQPDRLCGNILRSLVKTMSGVRGEGGEEGEGGEGEGEREDEETEGGRRVGQKKSKQREGGREKILSSPKILIR</sequence>
<evidence type="ECO:0000256" key="2">
    <source>
        <dbReference type="SAM" id="MobiDB-lite"/>
    </source>
</evidence>
<comment type="caution">
    <text evidence="4">The sequence shown here is derived from an EMBL/GenBank/DDBJ whole genome shotgun (WGS) entry which is preliminary data.</text>
</comment>
<keyword evidence="1" id="KW-0226">DNA condensation</keyword>
<evidence type="ECO:0000313" key="4">
    <source>
        <dbReference type="EMBL" id="CAI8031316.1"/>
    </source>
</evidence>
<organism evidence="4 5">
    <name type="scientific">Geodia barretti</name>
    <name type="common">Barrett's horny sponge</name>
    <dbReference type="NCBI Taxonomy" id="519541"/>
    <lineage>
        <taxon>Eukaryota</taxon>
        <taxon>Metazoa</taxon>
        <taxon>Porifera</taxon>
        <taxon>Demospongiae</taxon>
        <taxon>Heteroscleromorpha</taxon>
        <taxon>Tetractinellida</taxon>
        <taxon>Astrophorina</taxon>
        <taxon>Geodiidae</taxon>
        <taxon>Geodia</taxon>
    </lineage>
</organism>
<feature type="region of interest" description="Disordered" evidence="2">
    <location>
        <begin position="219"/>
        <end position="246"/>
    </location>
</feature>
<name>A0AA35WWE6_GEOBA</name>
<dbReference type="Proteomes" id="UP001174909">
    <property type="component" value="Unassembled WGS sequence"/>
</dbReference>
<protein>
    <submittedName>
        <fullName evidence="4">Condensin complex subunit 1</fullName>
    </submittedName>
</protein>